<protein>
    <submittedName>
        <fullName evidence="1">Uncharacterized protein</fullName>
    </submittedName>
</protein>
<dbReference type="EMBL" id="JAHQIW010000051">
    <property type="protein sequence ID" value="KAJ1345683.1"/>
    <property type="molecule type" value="Genomic_DNA"/>
</dbReference>
<keyword evidence="2" id="KW-1185">Reference proteome</keyword>
<sequence length="50" mass="5451">MKKSLQGYVRKPRNITCMISNIPFGICVGVRTTSEDGSSKYLSNLEGGVD</sequence>
<dbReference type="Proteomes" id="UP001196413">
    <property type="component" value="Unassembled WGS sequence"/>
</dbReference>
<dbReference type="AlphaFoldDB" id="A0AAD5LV76"/>
<evidence type="ECO:0000313" key="2">
    <source>
        <dbReference type="Proteomes" id="UP001196413"/>
    </source>
</evidence>
<gene>
    <name evidence="1" type="ORF">KIN20_000272</name>
</gene>
<organism evidence="1 2">
    <name type="scientific">Parelaphostrongylus tenuis</name>
    <name type="common">Meningeal worm</name>
    <dbReference type="NCBI Taxonomy" id="148309"/>
    <lineage>
        <taxon>Eukaryota</taxon>
        <taxon>Metazoa</taxon>
        <taxon>Ecdysozoa</taxon>
        <taxon>Nematoda</taxon>
        <taxon>Chromadorea</taxon>
        <taxon>Rhabditida</taxon>
        <taxon>Rhabditina</taxon>
        <taxon>Rhabditomorpha</taxon>
        <taxon>Strongyloidea</taxon>
        <taxon>Metastrongylidae</taxon>
        <taxon>Parelaphostrongylus</taxon>
    </lineage>
</organism>
<reference evidence="1" key="1">
    <citation type="submission" date="2021-06" db="EMBL/GenBank/DDBJ databases">
        <title>Parelaphostrongylus tenuis whole genome reference sequence.</title>
        <authorList>
            <person name="Garwood T.J."/>
            <person name="Larsen P.A."/>
            <person name="Fountain-Jones N.M."/>
            <person name="Garbe J.R."/>
            <person name="Macchietto M.G."/>
            <person name="Kania S.A."/>
            <person name="Gerhold R.W."/>
            <person name="Richards J.E."/>
            <person name="Wolf T.M."/>
        </authorList>
    </citation>
    <scope>NUCLEOTIDE SEQUENCE</scope>
    <source>
        <strain evidence="1">MNPRO001-30</strain>
        <tissue evidence="1">Meninges</tissue>
    </source>
</reference>
<proteinExistence type="predicted"/>
<evidence type="ECO:0000313" key="1">
    <source>
        <dbReference type="EMBL" id="KAJ1345683.1"/>
    </source>
</evidence>
<comment type="caution">
    <text evidence="1">The sequence shown here is derived from an EMBL/GenBank/DDBJ whole genome shotgun (WGS) entry which is preliminary data.</text>
</comment>
<name>A0AAD5LV76_PARTN</name>
<accession>A0AAD5LV76</accession>